<reference evidence="1 2" key="1">
    <citation type="submission" date="2021-01" db="EMBL/GenBank/DDBJ databases">
        <title>Whole genome sequence of Paenibacillus sonchi LMG 24727 for comparative genomics.</title>
        <authorList>
            <person name="Lee G."/>
            <person name="Kim M.-J."/>
            <person name="Lim K."/>
            <person name="Shin J.-H."/>
        </authorList>
    </citation>
    <scope>NUCLEOTIDE SEQUENCE [LARGE SCALE GENOMIC DNA]</scope>
    <source>
        <strain evidence="1 2">LMG 24727</strain>
    </source>
</reference>
<sequence length="46" mass="5558">MNPYQVISLDMFQTLVNIEGRRNHIWRPILQQDFSEARALDWVRPC</sequence>
<accession>A0A974P967</accession>
<dbReference type="Proteomes" id="UP000595841">
    <property type="component" value="Chromosome"/>
</dbReference>
<keyword evidence="2" id="KW-1185">Reference proteome</keyword>
<evidence type="ECO:0000313" key="1">
    <source>
        <dbReference type="EMBL" id="QQZ59401.1"/>
    </source>
</evidence>
<proteinExistence type="predicted"/>
<dbReference type="EMBL" id="CP068595">
    <property type="protein sequence ID" value="QQZ59401.1"/>
    <property type="molecule type" value="Genomic_DNA"/>
</dbReference>
<organism evidence="1 2">
    <name type="scientific">Paenibacillus sonchi</name>
    <dbReference type="NCBI Taxonomy" id="373687"/>
    <lineage>
        <taxon>Bacteria</taxon>
        <taxon>Bacillati</taxon>
        <taxon>Bacillota</taxon>
        <taxon>Bacilli</taxon>
        <taxon>Bacillales</taxon>
        <taxon>Paenibacillaceae</taxon>
        <taxon>Paenibacillus</taxon>
        <taxon>Paenibacillus sonchi group</taxon>
    </lineage>
</organism>
<name>A0A974P967_9BACL</name>
<protein>
    <submittedName>
        <fullName evidence="1">Uncharacterized protein</fullName>
    </submittedName>
</protein>
<evidence type="ECO:0000313" key="2">
    <source>
        <dbReference type="Proteomes" id="UP000595841"/>
    </source>
</evidence>
<gene>
    <name evidence="1" type="ORF">JI735_22455</name>
</gene>
<dbReference type="RefSeq" id="WP_157771514.1">
    <property type="nucleotide sequence ID" value="NZ_CP068595.1"/>
</dbReference>
<dbReference type="AlphaFoldDB" id="A0A974P967"/>
<dbReference type="KEGG" id="pson:JI735_22455"/>